<dbReference type="GO" id="GO:0005507">
    <property type="term" value="F:copper ion binding"/>
    <property type="evidence" value="ECO:0007669"/>
    <property type="project" value="TreeGrafter"/>
</dbReference>
<accession>A0A081PI66</accession>
<keyword evidence="2" id="KW-0963">Cytoplasm</keyword>
<evidence type="ECO:0000256" key="1">
    <source>
        <dbReference type="ARBA" id="ARBA00007768"/>
    </source>
</evidence>
<evidence type="ECO:0000313" key="3">
    <source>
        <dbReference type="EMBL" id="KEQ30389.1"/>
    </source>
</evidence>
<dbReference type="PANTHER" id="PTHR12598:SF0">
    <property type="entry name" value="COPPER HOMEOSTASIS PROTEIN CUTC HOMOLOG"/>
    <property type="match status" value="1"/>
</dbReference>
<dbReference type="EMBL" id="JNFF01000043">
    <property type="protein sequence ID" value="KEQ30389.1"/>
    <property type="molecule type" value="Genomic_DNA"/>
</dbReference>
<dbReference type="AlphaFoldDB" id="A0A081PI66"/>
<dbReference type="GO" id="GO:0005737">
    <property type="term" value="C:cytoplasm"/>
    <property type="evidence" value="ECO:0007669"/>
    <property type="project" value="UniProtKB-SubCell"/>
</dbReference>
<comment type="similarity">
    <text evidence="1 2">Belongs to the CutC family.</text>
</comment>
<dbReference type="eggNOG" id="COG3142">
    <property type="taxonomic scope" value="Bacteria"/>
</dbReference>
<evidence type="ECO:0000256" key="2">
    <source>
        <dbReference type="HAMAP-Rule" id="MF_00795"/>
    </source>
</evidence>
<dbReference type="PANTHER" id="PTHR12598">
    <property type="entry name" value="COPPER HOMEOSTASIS PROTEIN CUTC"/>
    <property type="match status" value="1"/>
</dbReference>
<proteinExistence type="inferred from homology"/>
<dbReference type="HAMAP" id="MF_00795">
    <property type="entry name" value="CutC"/>
    <property type="match status" value="1"/>
</dbReference>
<reference evidence="3 4" key="1">
    <citation type="journal article" date="1992" name="Int. J. Syst. Bacteriol.">
        <title>Sphingobacterium antarcticus sp. nov. a Psychrotrophic Bacterium from the Soils of Schirmacher Oasis, Antarctica.</title>
        <authorList>
            <person name="Shivaji S."/>
            <person name="Ray M.K."/>
            <person name="Rao N.S."/>
            <person name="Saiserr L."/>
            <person name="Jagannadham M.V."/>
            <person name="Kumar G.S."/>
            <person name="Reddy G."/>
            <person name="Bhargava P.M."/>
        </authorList>
    </citation>
    <scope>NUCLEOTIDE SEQUENCE [LARGE SCALE GENOMIC DNA]</scope>
    <source>
        <strain evidence="3 4">4BY</strain>
    </source>
</reference>
<dbReference type="Gene3D" id="3.20.20.380">
    <property type="entry name" value="Copper homeostasis (CutC) domain"/>
    <property type="match status" value="1"/>
</dbReference>
<dbReference type="Pfam" id="PF03932">
    <property type="entry name" value="CutC"/>
    <property type="match status" value="1"/>
</dbReference>
<gene>
    <name evidence="2" type="primary">cutC</name>
    <name evidence="3" type="ORF">N180_16525</name>
</gene>
<dbReference type="InterPro" id="IPR005627">
    <property type="entry name" value="CutC-like"/>
</dbReference>
<dbReference type="SUPFAM" id="SSF110395">
    <property type="entry name" value="CutC-like"/>
    <property type="match status" value="1"/>
</dbReference>
<comment type="subcellular location">
    <subcellularLocation>
        <location evidence="2">Cytoplasm</location>
    </subcellularLocation>
</comment>
<organism evidence="3 4">
    <name type="scientific">Pedobacter antarcticus 4BY</name>
    <dbReference type="NCBI Taxonomy" id="1358423"/>
    <lineage>
        <taxon>Bacteria</taxon>
        <taxon>Pseudomonadati</taxon>
        <taxon>Bacteroidota</taxon>
        <taxon>Sphingobacteriia</taxon>
        <taxon>Sphingobacteriales</taxon>
        <taxon>Sphingobacteriaceae</taxon>
        <taxon>Pedobacter</taxon>
    </lineage>
</organism>
<dbReference type="InterPro" id="IPR036822">
    <property type="entry name" value="CutC-like_dom_sf"/>
</dbReference>
<dbReference type="OrthoDB" id="9815677at2"/>
<keyword evidence="4" id="KW-1185">Reference proteome</keyword>
<comment type="caution">
    <text evidence="2">Once thought to be involved in copper homeostasis, experiments in E.coli have shown this is not the case.</text>
</comment>
<protein>
    <recommendedName>
        <fullName evidence="2">PF03932 family protein CutC</fullName>
    </recommendedName>
</protein>
<evidence type="ECO:0000313" key="4">
    <source>
        <dbReference type="Proteomes" id="UP000028007"/>
    </source>
</evidence>
<dbReference type="RefSeq" id="WP_037439916.1">
    <property type="nucleotide sequence ID" value="NZ_JNFF01000043.1"/>
</dbReference>
<dbReference type="FunFam" id="3.20.20.380:FF:000001">
    <property type="entry name" value="Copper homeostasis protein CutC"/>
    <property type="match status" value="1"/>
</dbReference>
<name>A0A081PI66_9SPHI</name>
<dbReference type="Proteomes" id="UP000028007">
    <property type="component" value="Unassembled WGS sequence"/>
</dbReference>
<sequence>MENRNVQMEVCANGVHSALMAQQGGAIRVELCASLTEGGTTPSYGEIAAAAKYLDIDVYPIIRPRGGDFLYSELEFEIMKSDIINCRALNCAGIVTGILTAKGDVDKKRCAELIELAGPMKMAFHRAFDMTRNMEQALEDLIELGFIRVLTSGGKASADDGSDRLKTLNAQAAGRISIMPGAGINSDNIRGIIEKTGAREFHASARGNTVSQMQFRNTALQMGGPADEYSGSMTDPQLVEKLLELANHTK</sequence>
<comment type="caution">
    <text evidence="3">The sequence shown here is derived from an EMBL/GenBank/DDBJ whole genome shotgun (WGS) entry which is preliminary data.</text>
</comment>